<evidence type="ECO:0000259" key="10">
    <source>
        <dbReference type="Pfam" id="PF00720"/>
    </source>
</evidence>
<evidence type="ECO:0000256" key="4">
    <source>
        <dbReference type="ARBA" id="ARBA00022525"/>
    </source>
</evidence>
<dbReference type="InterPro" id="IPR006311">
    <property type="entry name" value="TAT_signal"/>
</dbReference>
<evidence type="ECO:0000313" key="11">
    <source>
        <dbReference type="EMBL" id="GGX97002.1"/>
    </source>
</evidence>
<name>A0ABQ2YXX6_9ACTN</name>
<comment type="subunit">
    <text evidence="3">Homodimer.</text>
</comment>
<evidence type="ECO:0000256" key="2">
    <source>
        <dbReference type="ARBA" id="ARBA00010472"/>
    </source>
</evidence>
<keyword evidence="12" id="KW-1185">Reference proteome</keyword>
<comment type="subcellular location">
    <subcellularLocation>
        <location evidence="1">Secreted</location>
    </subcellularLocation>
</comment>
<dbReference type="Proteomes" id="UP000659223">
    <property type="component" value="Unassembled WGS sequence"/>
</dbReference>
<keyword evidence="5 8" id="KW-0646">Protease inhibitor</keyword>
<dbReference type="Gene3D" id="3.30.350.10">
    <property type="entry name" value="Subtilisin inhibitor-like"/>
    <property type="match status" value="1"/>
</dbReference>
<feature type="signal peptide" evidence="9">
    <location>
        <begin position="1"/>
        <end position="29"/>
    </location>
</feature>
<comment type="caution">
    <text evidence="11">The sequence shown here is derived from an EMBL/GenBank/DDBJ whole genome shotgun (WGS) entry which is preliminary data.</text>
</comment>
<evidence type="ECO:0000256" key="7">
    <source>
        <dbReference type="ARBA" id="ARBA00023157"/>
    </source>
</evidence>
<evidence type="ECO:0000256" key="6">
    <source>
        <dbReference type="ARBA" id="ARBA00022900"/>
    </source>
</evidence>
<dbReference type="InterPro" id="IPR036819">
    <property type="entry name" value="Subtilisin_inhibitor-like_sf"/>
</dbReference>
<evidence type="ECO:0000313" key="12">
    <source>
        <dbReference type="Proteomes" id="UP000659223"/>
    </source>
</evidence>
<dbReference type="InterPro" id="IPR000691">
    <property type="entry name" value="Prot_inh_I16_SSI"/>
</dbReference>
<evidence type="ECO:0000256" key="9">
    <source>
        <dbReference type="SAM" id="SignalP"/>
    </source>
</evidence>
<evidence type="ECO:0000256" key="8">
    <source>
        <dbReference type="RuleBase" id="RU003471"/>
    </source>
</evidence>
<reference evidence="12" key="1">
    <citation type="journal article" date="2019" name="Int. J. Syst. Evol. Microbiol.">
        <title>The Global Catalogue of Microorganisms (GCM) 10K type strain sequencing project: providing services to taxonomists for standard genome sequencing and annotation.</title>
        <authorList>
            <consortium name="The Broad Institute Genomics Platform"/>
            <consortium name="The Broad Institute Genome Sequencing Center for Infectious Disease"/>
            <person name="Wu L."/>
            <person name="Ma J."/>
        </authorList>
    </citation>
    <scope>NUCLEOTIDE SEQUENCE [LARGE SCALE GENOMIC DNA]</scope>
    <source>
        <strain evidence="12">JCM 4586</strain>
    </source>
</reference>
<dbReference type="RefSeq" id="WP_190023880.1">
    <property type="nucleotide sequence ID" value="NZ_BMUT01000011.1"/>
</dbReference>
<proteinExistence type="inferred from homology"/>
<dbReference type="SUPFAM" id="SSF55399">
    <property type="entry name" value="Subtilisin inhibitor"/>
    <property type="match status" value="1"/>
</dbReference>
<dbReference type="Pfam" id="PF00720">
    <property type="entry name" value="SSI"/>
    <property type="match status" value="1"/>
</dbReference>
<dbReference type="PROSITE" id="PS51318">
    <property type="entry name" value="TAT"/>
    <property type="match status" value="1"/>
</dbReference>
<evidence type="ECO:0000256" key="3">
    <source>
        <dbReference type="ARBA" id="ARBA00011738"/>
    </source>
</evidence>
<dbReference type="PRINTS" id="PR00294">
    <property type="entry name" value="SSBTLNINHBTR"/>
</dbReference>
<gene>
    <name evidence="11" type="ORF">GCM10010324_48820</name>
</gene>
<evidence type="ECO:0000256" key="1">
    <source>
        <dbReference type="ARBA" id="ARBA00004613"/>
    </source>
</evidence>
<sequence length="141" mass="14485">MSLPRTAVAAAAATAALALLALASPPAAAAGRQGRSGGADGTDGRFFLTVSGAQNTWIRGVQLSCPDAVGHHPHAAEACTMLHRAKGDPGRVTGAGHQCTREYDPVTATAEGDWNGRPVVWHKTFPNACALDVATGPVFRF</sequence>
<dbReference type="InterPro" id="IPR023549">
    <property type="entry name" value="Subtilisin_inhibitor"/>
</dbReference>
<organism evidence="11 12">
    <name type="scientific">Streptomyces hiroshimensis</name>
    <dbReference type="NCBI Taxonomy" id="66424"/>
    <lineage>
        <taxon>Bacteria</taxon>
        <taxon>Bacillati</taxon>
        <taxon>Actinomycetota</taxon>
        <taxon>Actinomycetes</taxon>
        <taxon>Kitasatosporales</taxon>
        <taxon>Streptomycetaceae</taxon>
        <taxon>Streptomyces</taxon>
    </lineage>
</organism>
<protein>
    <recommendedName>
        <fullName evidence="10">Subtilisin inhibitor domain-containing protein</fullName>
    </recommendedName>
</protein>
<keyword evidence="9" id="KW-0732">Signal</keyword>
<accession>A0ABQ2YXX6</accession>
<feature type="domain" description="Subtilisin inhibitor" evidence="10">
    <location>
        <begin position="48"/>
        <end position="127"/>
    </location>
</feature>
<keyword evidence="4" id="KW-0964">Secreted</keyword>
<keyword evidence="7" id="KW-1015">Disulfide bond</keyword>
<dbReference type="EMBL" id="BMUT01000011">
    <property type="protein sequence ID" value="GGX97002.1"/>
    <property type="molecule type" value="Genomic_DNA"/>
</dbReference>
<evidence type="ECO:0000256" key="5">
    <source>
        <dbReference type="ARBA" id="ARBA00022690"/>
    </source>
</evidence>
<feature type="chain" id="PRO_5047478806" description="Subtilisin inhibitor domain-containing protein" evidence="9">
    <location>
        <begin position="30"/>
        <end position="141"/>
    </location>
</feature>
<comment type="similarity">
    <text evidence="2 8">Belongs to the protease inhibitor I16 (SSI) family.</text>
</comment>
<keyword evidence="6 8" id="KW-0722">Serine protease inhibitor</keyword>